<evidence type="ECO:0000259" key="8">
    <source>
        <dbReference type="PROSITE" id="PS50157"/>
    </source>
</evidence>
<dbReference type="InterPro" id="IPR000467">
    <property type="entry name" value="G_patch_dom"/>
</dbReference>
<feature type="domain" description="C2H2-type" evidence="8">
    <location>
        <begin position="543"/>
        <end position="573"/>
    </location>
</feature>
<dbReference type="AlphaFoldDB" id="W4KJQ9"/>
<dbReference type="eggNOG" id="KOG0154">
    <property type="taxonomic scope" value="Eukaryota"/>
</dbReference>
<feature type="compositionally biased region" description="Low complexity" evidence="6">
    <location>
        <begin position="589"/>
        <end position="603"/>
    </location>
</feature>
<dbReference type="PROSITE" id="PS50174">
    <property type="entry name" value="G_PATCH"/>
    <property type="match status" value="1"/>
</dbReference>
<dbReference type="GO" id="GO:0008270">
    <property type="term" value="F:zinc ion binding"/>
    <property type="evidence" value="ECO:0007669"/>
    <property type="project" value="UniProtKB-KW"/>
</dbReference>
<dbReference type="RefSeq" id="XP_009542407.1">
    <property type="nucleotide sequence ID" value="XM_009544112.1"/>
</dbReference>
<dbReference type="InterPro" id="IPR036236">
    <property type="entry name" value="Znf_C2H2_sf"/>
</dbReference>
<evidence type="ECO:0000256" key="1">
    <source>
        <dbReference type="ARBA" id="ARBA00004123"/>
    </source>
</evidence>
<dbReference type="EMBL" id="KI925455">
    <property type="protein sequence ID" value="ETW85560.1"/>
    <property type="molecule type" value="Genomic_DNA"/>
</dbReference>
<keyword evidence="4" id="KW-0479">Metal-binding</keyword>
<dbReference type="PROSITE" id="PS50157">
    <property type="entry name" value="ZINC_FINGER_C2H2_2"/>
    <property type="match status" value="1"/>
</dbReference>
<evidence type="ECO:0000256" key="6">
    <source>
        <dbReference type="SAM" id="MobiDB-lite"/>
    </source>
</evidence>
<dbReference type="SUPFAM" id="SSF54928">
    <property type="entry name" value="RNA-binding domain, RBD"/>
    <property type="match status" value="2"/>
</dbReference>
<feature type="compositionally biased region" description="Basic and acidic residues" evidence="6">
    <location>
        <begin position="30"/>
        <end position="40"/>
    </location>
</feature>
<dbReference type="PANTHER" id="PTHR13948">
    <property type="entry name" value="RNA-BINDING PROTEIN"/>
    <property type="match status" value="1"/>
</dbReference>
<feature type="compositionally biased region" description="Basic and acidic residues" evidence="6">
    <location>
        <begin position="606"/>
        <end position="616"/>
    </location>
</feature>
<dbReference type="Gene3D" id="3.30.70.330">
    <property type="match status" value="2"/>
</dbReference>
<feature type="compositionally biased region" description="Polar residues" evidence="6">
    <location>
        <begin position="46"/>
        <end position="57"/>
    </location>
</feature>
<dbReference type="InterPro" id="IPR012677">
    <property type="entry name" value="Nucleotide-bd_a/b_plait_sf"/>
</dbReference>
<dbReference type="InterPro" id="IPR055494">
    <property type="entry name" value="DUF7066"/>
</dbReference>
<dbReference type="Pfam" id="PF23217">
    <property type="entry name" value="DUF7066"/>
    <property type="match status" value="1"/>
</dbReference>
<feature type="region of interest" description="Disordered" evidence="6">
    <location>
        <begin position="398"/>
        <end position="417"/>
    </location>
</feature>
<keyword evidence="2 5" id="KW-0694">RNA-binding</keyword>
<dbReference type="GO" id="GO:0005634">
    <property type="term" value="C:nucleus"/>
    <property type="evidence" value="ECO:0007669"/>
    <property type="project" value="UniProtKB-SubCell"/>
</dbReference>
<dbReference type="PROSITE" id="PS50102">
    <property type="entry name" value="RRM"/>
    <property type="match status" value="1"/>
</dbReference>
<dbReference type="STRING" id="747525.W4KJQ9"/>
<evidence type="ECO:0000256" key="4">
    <source>
        <dbReference type="PROSITE-ProRule" id="PRU00042"/>
    </source>
</evidence>
<dbReference type="PANTHER" id="PTHR13948:SF3">
    <property type="entry name" value="FI21118P1"/>
    <property type="match status" value="1"/>
</dbReference>
<protein>
    <recommendedName>
        <fullName evidence="12">G-patch domain-containing protein</fullName>
    </recommendedName>
</protein>
<dbReference type="FunCoup" id="W4KJQ9">
    <property type="interactions" value="691"/>
</dbReference>
<evidence type="ECO:0000259" key="9">
    <source>
        <dbReference type="PROSITE" id="PS50174"/>
    </source>
</evidence>
<feature type="domain" description="RRM" evidence="7">
    <location>
        <begin position="117"/>
        <end position="221"/>
    </location>
</feature>
<feature type="domain" description="G-patch" evidence="9">
    <location>
        <begin position="659"/>
        <end position="705"/>
    </location>
</feature>
<feature type="region of interest" description="Disordered" evidence="6">
    <location>
        <begin position="1"/>
        <end position="109"/>
    </location>
</feature>
<evidence type="ECO:0000256" key="2">
    <source>
        <dbReference type="ARBA" id="ARBA00022884"/>
    </source>
</evidence>
<organism evidence="10 11">
    <name type="scientific">Heterobasidion irregulare (strain TC 32-1)</name>
    <dbReference type="NCBI Taxonomy" id="747525"/>
    <lineage>
        <taxon>Eukaryota</taxon>
        <taxon>Fungi</taxon>
        <taxon>Dikarya</taxon>
        <taxon>Basidiomycota</taxon>
        <taxon>Agaricomycotina</taxon>
        <taxon>Agaricomycetes</taxon>
        <taxon>Russulales</taxon>
        <taxon>Bondarzewiaceae</taxon>
        <taxon>Heterobasidion</taxon>
        <taxon>Heterobasidion annosum species complex</taxon>
    </lineage>
</organism>
<dbReference type="OrthoDB" id="29523at2759"/>
<dbReference type="SUPFAM" id="SSF57667">
    <property type="entry name" value="beta-beta-alpha zinc fingers"/>
    <property type="match status" value="1"/>
</dbReference>
<feature type="region of interest" description="Disordered" evidence="6">
    <location>
        <begin position="219"/>
        <end position="243"/>
    </location>
</feature>
<dbReference type="Proteomes" id="UP000030671">
    <property type="component" value="Unassembled WGS sequence"/>
</dbReference>
<accession>W4KJQ9</accession>
<evidence type="ECO:0000313" key="11">
    <source>
        <dbReference type="Proteomes" id="UP000030671"/>
    </source>
</evidence>
<evidence type="ECO:0000256" key="3">
    <source>
        <dbReference type="ARBA" id="ARBA00023242"/>
    </source>
</evidence>
<gene>
    <name evidence="10" type="ORF">HETIRDRAFT_154489</name>
</gene>
<keyword evidence="4" id="KW-0863">Zinc-finger</keyword>
<feature type="compositionally biased region" description="Basic and acidic residues" evidence="6">
    <location>
        <begin position="629"/>
        <end position="639"/>
    </location>
</feature>
<dbReference type="HOGENOM" id="CLU_023813_0_0_1"/>
<dbReference type="Gene3D" id="3.30.160.60">
    <property type="entry name" value="Classic Zinc Finger"/>
    <property type="match status" value="1"/>
</dbReference>
<feature type="compositionally biased region" description="Basic and acidic residues" evidence="6">
    <location>
        <begin position="1"/>
        <end position="14"/>
    </location>
</feature>
<dbReference type="Pfam" id="PF01585">
    <property type="entry name" value="G-patch"/>
    <property type="match status" value="1"/>
</dbReference>
<name>W4KJQ9_HETIT</name>
<dbReference type="InterPro" id="IPR035979">
    <property type="entry name" value="RBD_domain_sf"/>
</dbReference>
<dbReference type="KEGG" id="hir:HETIRDRAFT_154489"/>
<keyword evidence="3" id="KW-0539">Nucleus</keyword>
<dbReference type="Pfam" id="PF00076">
    <property type="entry name" value="RRM_1"/>
    <property type="match status" value="1"/>
</dbReference>
<evidence type="ECO:0000259" key="7">
    <source>
        <dbReference type="PROSITE" id="PS50102"/>
    </source>
</evidence>
<dbReference type="GO" id="GO:0000398">
    <property type="term" value="P:mRNA splicing, via spliceosome"/>
    <property type="evidence" value="ECO:0007669"/>
    <property type="project" value="TreeGrafter"/>
</dbReference>
<dbReference type="SMART" id="SM00443">
    <property type="entry name" value="G_patch"/>
    <property type="match status" value="1"/>
</dbReference>
<dbReference type="InterPro" id="IPR000504">
    <property type="entry name" value="RRM_dom"/>
</dbReference>
<feature type="compositionally biased region" description="Pro residues" evidence="6">
    <location>
        <begin position="641"/>
        <end position="655"/>
    </location>
</feature>
<evidence type="ECO:0008006" key="12">
    <source>
        <dbReference type="Google" id="ProtNLM"/>
    </source>
</evidence>
<dbReference type="InterPro" id="IPR013087">
    <property type="entry name" value="Znf_C2H2_type"/>
</dbReference>
<dbReference type="GO" id="GO:0003723">
    <property type="term" value="F:RNA binding"/>
    <property type="evidence" value="ECO:0007669"/>
    <property type="project" value="UniProtKB-UniRule"/>
</dbReference>
<proteinExistence type="predicted"/>
<keyword evidence="11" id="KW-1185">Reference proteome</keyword>
<dbReference type="InParanoid" id="W4KJQ9"/>
<comment type="subcellular location">
    <subcellularLocation>
        <location evidence="1">Nucleus</location>
    </subcellularLocation>
</comment>
<feature type="compositionally biased region" description="Low complexity" evidence="6">
    <location>
        <begin position="61"/>
        <end position="70"/>
    </location>
</feature>
<dbReference type="GeneID" id="20667498"/>
<feature type="compositionally biased region" description="Gly residues" evidence="6">
    <location>
        <begin position="82"/>
        <end position="104"/>
    </location>
</feature>
<feature type="region of interest" description="Disordered" evidence="6">
    <location>
        <begin position="589"/>
        <end position="662"/>
    </location>
</feature>
<keyword evidence="4" id="KW-0862">Zinc</keyword>
<evidence type="ECO:0000256" key="5">
    <source>
        <dbReference type="PROSITE-ProRule" id="PRU00176"/>
    </source>
</evidence>
<evidence type="ECO:0000313" key="10">
    <source>
        <dbReference type="EMBL" id="ETW85560.1"/>
    </source>
</evidence>
<reference evidence="10 11" key="1">
    <citation type="journal article" date="2012" name="New Phytol.">
        <title>Insight into trade-off between wood decay and parasitism from the genome of a fungal forest pathogen.</title>
        <authorList>
            <person name="Olson A."/>
            <person name="Aerts A."/>
            <person name="Asiegbu F."/>
            <person name="Belbahri L."/>
            <person name="Bouzid O."/>
            <person name="Broberg A."/>
            <person name="Canback B."/>
            <person name="Coutinho P.M."/>
            <person name="Cullen D."/>
            <person name="Dalman K."/>
            <person name="Deflorio G."/>
            <person name="van Diepen L.T."/>
            <person name="Dunand C."/>
            <person name="Duplessis S."/>
            <person name="Durling M."/>
            <person name="Gonthier P."/>
            <person name="Grimwood J."/>
            <person name="Fossdal C.G."/>
            <person name="Hansson D."/>
            <person name="Henrissat B."/>
            <person name="Hietala A."/>
            <person name="Himmelstrand K."/>
            <person name="Hoffmeister D."/>
            <person name="Hogberg N."/>
            <person name="James T.Y."/>
            <person name="Karlsson M."/>
            <person name="Kohler A."/>
            <person name="Kues U."/>
            <person name="Lee Y.H."/>
            <person name="Lin Y.C."/>
            <person name="Lind M."/>
            <person name="Lindquist E."/>
            <person name="Lombard V."/>
            <person name="Lucas S."/>
            <person name="Lunden K."/>
            <person name="Morin E."/>
            <person name="Murat C."/>
            <person name="Park J."/>
            <person name="Raffaello T."/>
            <person name="Rouze P."/>
            <person name="Salamov A."/>
            <person name="Schmutz J."/>
            <person name="Solheim H."/>
            <person name="Stahlberg J."/>
            <person name="Velez H."/>
            <person name="de Vries R.P."/>
            <person name="Wiebenga A."/>
            <person name="Woodward S."/>
            <person name="Yakovlev I."/>
            <person name="Garbelotto M."/>
            <person name="Martin F."/>
            <person name="Grigoriev I.V."/>
            <person name="Stenlid J."/>
        </authorList>
    </citation>
    <scope>NUCLEOTIDE SEQUENCE [LARGE SCALE GENOMIC DNA]</scope>
    <source>
        <strain evidence="10 11">TC 32-1</strain>
    </source>
</reference>
<sequence length="732" mass="79025">MAYNREWDRGKNTWDDGGGWYDNNGRGNVRGREEDYQGEGKRRKYNNGSYDASQNWDEGSYDTSSYDTSYQEQQDPRPTRGGHNGGGGGTSSSGRGGGGGGGFYGHKKNLVSSEPSPHVIFLGLDPDFTEADLQAYLNNHGFSVETVTIIRDRSTGQSKGFGFAQFTTVEHSRAFVDPLFPFIQVPPPASHGATATAAFYKALEMGTPHNGRRVKIDYSQSANPGDRNRFGRPAHSNDGTRDIGNSQVPILLFRGLDPLSGPQAIMQAMKGSSGPSQEGAKGMKRIILIKDKVTMASWGFAFVEFVDVQAASTVLAATMSPQIHPNGFRISDRPVAASFAHIYSFQPLPDPMIRDEASIPSSLTLGGVEGIWVRYWDEASTIAMLEFEVQEPARQLPTFGTGKKEKKRKAVDDSVAERPAPVEASVLPVSNKPVTLNFKGSAANKSASTIAPKAVAPLALGFSMTDESGTNDDANVEKSSANDDAKVAAAKKVAPMIASKKIANNITKWNQVQEGFNADAPAATTSTTAPSPSEFEFSDTAKFACMLCARQFKSLEQLKRHNKESDLHKKNYKDANLREIAREKVNAAKALATSSSNASSSPAQPKYRDRASERRVMHNQPDVPMPEGSDEKRKMRRFAEGPPPPPSPPLPPPNPGQDETNVGNKLLKMMGWKEGTGLGADGEGRVDPIKTALYAAGAGLGASKAKEVGKYPDGYTGYVHMAQDAARERYGS</sequence>